<keyword evidence="8" id="KW-1185">Reference proteome</keyword>
<dbReference type="Proteomes" id="UP001634007">
    <property type="component" value="Unassembled WGS sequence"/>
</dbReference>
<dbReference type="GO" id="GO:0016020">
    <property type="term" value="C:membrane"/>
    <property type="evidence" value="ECO:0007669"/>
    <property type="project" value="UniProtKB-SubCell"/>
</dbReference>
<keyword evidence="6" id="KW-1133">Transmembrane helix</keyword>
<dbReference type="EMBL" id="JBJKBG010000011">
    <property type="protein sequence ID" value="KAL3714724.1"/>
    <property type="molecule type" value="Genomic_DNA"/>
</dbReference>
<evidence type="ECO:0000256" key="1">
    <source>
        <dbReference type="ARBA" id="ARBA00004606"/>
    </source>
</evidence>
<accession>A0ABD3IMP8</accession>
<protein>
    <recommendedName>
        <fullName evidence="9">Core-2/I-branching beta-1,6-N-acetylglucosaminyltransferase family protein</fullName>
    </recommendedName>
</protein>
<keyword evidence="6" id="KW-0812">Transmembrane</keyword>
<sequence>MGKKRASLPIRQLLVLRSKLVFSMFLMFCVFAFARLNWPKSGSSTNESSNEEKSKLESNPKIAFLFLARKNIPLDFMWGAFFQEANVKNFSIYVHSEPGFVFNESTSMSPFFYGCQLNDSVKVAWGGSSMIEAERLLLKVALRDPANQRFVLLSDSCLPLYEFHDIYKHLISYTKSYVESYFDFEDYRYDPIMLFAIPKDKWRKGSQWFTLIRRHAQIVADDDVVFPIIKKSCKRQSNASVSARRQMLDIHNMQDCNPDEHYLQTLLAMSGLENDFSRRSLTFTLYDQSATQNDKQWHPVTFDYADASPQSIKEIKEIEAIYYESENRTEWCQINSAPSPCYLFARKFTRGAAVRLLSEGLLGPFDPVPFLNATGRFFPVKHRETDATYRALRIRGHVHG</sequence>
<evidence type="ECO:0000256" key="5">
    <source>
        <dbReference type="ARBA" id="ARBA00023180"/>
    </source>
</evidence>
<dbReference type="InterPro" id="IPR003406">
    <property type="entry name" value="Glyco_trans_14"/>
</dbReference>
<evidence type="ECO:0000313" key="7">
    <source>
        <dbReference type="EMBL" id="KAL3714724.1"/>
    </source>
</evidence>
<comment type="subcellular location">
    <subcellularLocation>
        <location evidence="1">Membrane</location>
        <topology evidence="1">Single-pass type II membrane protein</topology>
    </subcellularLocation>
</comment>
<evidence type="ECO:0000256" key="2">
    <source>
        <dbReference type="ARBA" id="ARBA00022676"/>
    </source>
</evidence>
<name>A0ABD3IMP8_EUCGL</name>
<dbReference type="InterPro" id="IPR044174">
    <property type="entry name" value="BC10-like"/>
</dbReference>
<reference evidence="7 8" key="1">
    <citation type="submission" date="2024-11" db="EMBL/GenBank/DDBJ databases">
        <title>Chromosome-level genome assembly of Eucalyptus globulus Labill. provides insights into its genome evolution.</title>
        <authorList>
            <person name="Li X."/>
        </authorList>
    </citation>
    <scope>NUCLEOTIDE SEQUENCE [LARGE SCALE GENOMIC DNA]</scope>
    <source>
        <strain evidence="7">CL2024</strain>
        <tissue evidence="7">Fresh tender leaves</tissue>
    </source>
</reference>
<dbReference type="PANTHER" id="PTHR31042:SF70">
    <property type="entry name" value="OS01G0695200 PROTEIN"/>
    <property type="match status" value="1"/>
</dbReference>
<dbReference type="Pfam" id="PF02485">
    <property type="entry name" value="Branch"/>
    <property type="match status" value="1"/>
</dbReference>
<evidence type="ECO:0000256" key="3">
    <source>
        <dbReference type="ARBA" id="ARBA00022679"/>
    </source>
</evidence>
<evidence type="ECO:0000256" key="6">
    <source>
        <dbReference type="SAM" id="Phobius"/>
    </source>
</evidence>
<dbReference type="AlphaFoldDB" id="A0ABD3IMP8"/>
<feature type="transmembrane region" description="Helical" evidence="6">
    <location>
        <begin position="20"/>
        <end position="38"/>
    </location>
</feature>
<dbReference type="GO" id="GO:0016757">
    <property type="term" value="F:glycosyltransferase activity"/>
    <property type="evidence" value="ECO:0007669"/>
    <property type="project" value="UniProtKB-KW"/>
</dbReference>
<keyword evidence="3" id="KW-0808">Transferase</keyword>
<organism evidence="7 8">
    <name type="scientific">Eucalyptus globulus</name>
    <name type="common">Tasmanian blue gum</name>
    <dbReference type="NCBI Taxonomy" id="34317"/>
    <lineage>
        <taxon>Eukaryota</taxon>
        <taxon>Viridiplantae</taxon>
        <taxon>Streptophyta</taxon>
        <taxon>Embryophyta</taxon>
        <taxon>Tracheophyta</taxon>
        <taxon>Spermatophyta</taxon>
        <taxon>Magnoliopsida</taxon>
        <taxon>eudicotyledons</taxon>
        <taxon>Gunneridae</taxon>
        <taxon>Pentapetalae</taxon>
        <taxon>rosids</taxon>
        <taxon>malvids</taxon>
        <taxon>Myrtales</taxon>
        <taxon>Myrtaceae</taxon>
        <taxon>Myrtoideae</taxon>
        <taxon>Eucalypteae</taxon>
        <taxon>Eucalyptus</taxon>
    </lineage>
</organism>
<comment type="caution">
    <text evidence="7">The sequence shown here is derived from an EMBL/GenBank/DDBJ whole genome shotgun (WGS) entry which is preliminary data.</text>
</comment>
<keyword evidence="2" id="KW-0328">Glycosyltransferase</keyword>
<evidence type="ECO:0000313" key="8">
    <source>
        <dbReference type="Proteomes" id="UP001634007"/>
    </source>
</evidence>
<keyword evidence="5" id="KW-0325">Glycoprotein</keyword>
<gene>
    <name evidence="7" type="ORF">ACJRO7_006602</name>
</gene>
<keyword evidence="4 6" id="KW-0472">Membrane</keyword>
<proteinExistence type="predicted"/>
<evidence type="ECO:0000256" key="4">
    <source>
        <dbReference type="ARBA" id="ARBA00023136"/>
    </source>
</evidence>
<evidence type="ECO:0008006" key="9">
    <source>
        <dbReference type="Google" id="ProtNLM"/>
    </source>
</evidence>
<dbReference type="PANTHER" id="PTHR31042">
    <property type="entry name" value="CORE-2/I-BRANCHING BETA-1,6-N-ACETYLGLUCOSAMINYLTRANSFERASE FAMILY PROTEIN-RELATED"/>
    <property type="match status" value="1"/>
</dbReference>